<feature type="transmembrane region" description="Helical" evidence="6">
    <location>
        <begin position="467"/>
        <end position="493"/>
    </location>
</feature>
<proteinExistence type="predicted"/>
<dbReference type="GO" id="GO:0005886">
    <property type="term" value="C:plasma membrane"/>
    <property type="evidence" value="ECO:0007669"/>
    <property type="project" value="UniProtKB-SubCell"/>
</dbReference>
<dbReference type="PANTHER" id="PTHR30250:SF29">
    <property type="entry name" value="POLYSACCHARIDE BIOSYNTHESIS PROTEIN C-TERMINAL DOMAIN-CONTAINING PROTEIN"/>
    <property type="match status" value="1"/>
</dbReference>
<sequence length="556" mass="59323">MGKQPRGGTGSTYVEGALVLGLAAMVSKLIGTLQKIPLQNIAGDGVFGIYNAVYPFYILFVFLATAGFPVAISKFVAERMAVGDEAGARRILRLSVVMLAIAGLCGFLLLYGGAEHVAGWMGNMQTVEAIRSCSYALLVVPVMSAVRGYFQGKANMVPTAVSQVAEQFVRVATMLVLLWLLTSRGASEGMVAAGATFGSAAGGIAGLLVMLYYYRKERRGRGALVSDLVVQDTKGPPSLSIRSQSSSQMAWQLVRYAVLVCLGAIAVPMLSIVDTFTVPNILASMSRTELEAMTEFGIYNRGLPLVQLVGMIVSSISVTIIPAITQAQHTGSFSQVREQIAVMLRWFWLIACAGTLGLVLLAEPINIALYQDAAGTATMMWVSCMTLGSTMNIVTGAMLQGLGKVNAPAYHLFVAIAVKIALNLWLVPSLGMNGAAIAGVAAYSCAAILNMVVLYRTLQLRLSWKEFVIHPGLLMAVMAAAVGIILFGLPWLFNVLGIPSGRTSALLVTLIGVMIGVTTLMFSAMKFGVIRAEELRSIPKFAKYIPKLQQIGWLKK</sequence>
<dbReference type="PIRSF" id="PIRSF038958">
    <property type="entry name" value="PG_synth_SpoVB"/>
    <property type="match status" value="1"/>
</dbReference>
<accession>A0A1T2WZY8</accession>
<name>A0A1T2WZY8_9BACL</name>
<gene>
    <name evidence="7" type="ORF">BVG16_30020</name>
</gene>
<keyword evidence="8" id="KW-1185">Reference proteome</keyword>
<dbReference type="Pfam" id="PF01943">
    <property type="entry name" value="Polysacc_synt"/>
    <property type="match status" value="1"/>
</dbReference>
<dbReference type="CDD" id="cd13124">
    <property type="entry name" value="MATE_SpoVB_like"/>
    <property type="match status" value="1"/>
</dbReference>
<feature type="transmembrane region" description="Helical" evidence="6">
    <location>
        <begin position="505"/>
        <end position="530"/>
    </location>
</feature>
<evidence type="ECO:0000256" key="3">
    <source>
        <dbReference type="ARBA" id="ARBA00022692"/>
    </source>
</evidence>
<feature type="transmembrane region" description="Helical" evidence="6">
    <location>
        <begin position="379"/>
        <end position="402"/>
    </location>
</feature>
<keyword evidence="2" id="KW-1003">Cell membrane</keyword>
<evidence type="ECO:0000256" key="1">
    <source>
        <dbReference type="ARBA" id="ARBA00004651"/>
    </source>
</evidence>
<evidence type="ECO:0000313" key="7">
    <source>
        <dbReference type="EMBL" id="OPA73187.1"/>
    </source>
</evidence>
<protein>
    <submittedName>
        <fullName evidence="7">Uncharacterized protein</fullName>
    </submittedName>
</protein>
<feature type="transmembrane region" description="Helical" evidence="6">
    <location>
        <begin position="12"/>
        <end position="33"/>
    </location>
</feature>
<feature type="transmembrane region" description="Helical" evidence="6">
    <location>
        <begin position="253"/>
        <end position="273"/>
    </location>
</feature>
<evidence type="ECO:0000256" key="4">
    <source>
        <dbReference type="ARBA" id="ARBA00022989"/>
    </source>
</evidence>
<dbReference type="InterPro" id="IPR002797">
    <property type="entry name" value="Polysacc_synth"/>
</dbReference>
<feature type="transmembrane region" description="Helical" evidence="6">
    <location>
        <begin position="409"/>
        <end position="428"/>
    </location>
</feature>
<dbReference type="InterPro" id="IPR050833">
    <property type="entry name" value="Poly_Biosynth_Transport"/>
</dbReference>
<dbReference type="EMBL" id="MSZX01000021">
    <property type="protein sequence ID" value="OPA73187.1"/>
    <property type="molecule type" value="Genomic_DNA"/>
</dbReference>
<keyword evidence="3 6" id="KW-0812">Transmembrane</keyword>
<comment type="caution">
    <text evidence="7">The sequence shown here is derived from an EMBL/GenBank/DDBJ whole genome shotgun (WGS) entry which is preliminary data.</text>
</comment>
<dbReference type="STRING" id="1324314.BVG16_30020"/>
<evidence type="ECO:0000256" key="5">
    <source>
        <dbReference type="ARBA" id="ARBA00023136"/>
    </source>
</evidence>
<comment type="subcellular location">
    <subcellularLocation>
        <location evidence="1">Cell membrane</location>
        <topology evidence="1">Multi-pass membrane protein</topology>
    </subcellularLocation>
</comment>
<feature type="transmembrane region" description="Helical" evidence="6">
    <location>
        <begin position="434"/>
        <end position="455"/>
    </location>
</feature>
<feature type="transmembrane region" description="Helical" evidence="6">
    <location>
        <begin position="305"/>
        <end position="325"/>
    </location>
</feature>
<dbReference type="AlphaFoldDB" id="A0A1T2WZY8"/>
<reference evidence="7 8" key="1">
    <citation type="submission" date="2017-01" db="EMBL/GenBank/DDBJ databases">
        <title>Genome analysis of Paenibacillus selenitrireducens ES3-24.</title>
        <authorList>
            <person name="Xu D."/>
            <person name="Yao R."/>
            <person name="Zheng S."/>
        </authorList>
    </citation>
    <scope>NUCLEOTIDE SEQUENCE [LARGE SCALE GENOMIC DNA]</scope>
    <source>
        <strain evidence="7 8">ES3-24</strain>
    </source>
</reference>
<dbReference type="RefSeq" id="WP_158081841.1">
    <property type="nucleotide sequence ID" value="NZ_MSZX01000021.1"/>
</dbReference>
<feature type="transmembrane region" description="Helical" evidence="6">
    <location>
        <begin position="92"/>
        <end position="114"/>
    </location>
</feature>
<dbReference type="InterPro" id="IPR024923">
    <property type="entry name" value="PG_synth_SpoVB"/>
</dbReference>
<keyword evidence="4 6" id="KW-1133">Transmembrane helix</keyword>
<dbReference type="PANTHER" id="PTHR30250">
    <property type="entry name" value="PST FAMILY PREDICTED COLANIC ACID TRANSPORTER"/>
    <property type="match status" value="1"/>
</dbReference>
<keyword evidence="5 6" id="KW-0472">Membrane</keyword>
<dbReference type="OrthoDB" id="9775950at2"/>
<feature type="transmembrane region" description="Helical" evidence="6">
    <location>
        <begin position="346"/>
        <end position="367"/>
    </location>
</feature>
<evidence type="ECO:0000256" key="6">
    <source>
        <dbReference type="SAM" id="Phobius"/>
    </source>
</evidence>
<organism evidence="7 8">
    <name type="scientific">Paenibacillus selenitireducens</name>
    <dbReference type="NCBI Taxonomy" id="1324314"/>
    <lineage>
        <taxon>Bacteria</taxon>
        <taxon>Bacillati</taxon>
        <taxon>Bacillota</taxon>
        <taxon>Bacilli</taxon>
        <taxon>Bacillales</taxon>
        <taxon>Paenibacillaceae</taxon>
        <taxon>Paenibacillus</taxon>
    </lineage>
</organism>
<evidence type="ECO:0000256" key="2">
    <source>
        <dbReference type="ARBA" id="ARBA00022475"/>
    </source>
</evidence>
<feature type="transmembrane region" description="Helical" evidence="6">
    <location>
        <begin position="53"/>
        <end position="72"/>
    </location>
</feature>
<dbReference type="Proteomes" id="UP000190188">
    <property type="component" value="Unassembled WGS sequence"/>
</dbReference>
<evidence type="ECO:0000313" key="8">
    <source>
        <dbReference type="Proteomes" id="UP000190188"/>
    </source>
</evidence>
<feature type="transmembrane region" description="Helical" evidence="6">
    <location>
        <begin position="193"/>
        <end position="214"/>
    </location>
</feature>